<dbReference type="GO" id="GO:0016791">
    <property type="term" value="F:phosphatase activity"/>
    <property type="evidence" value="ECO:0007669"/>
    <property type="project" value="TreeGrafter"/>
</dbReference>
<dbReference type="STRING" id="317619.GCA_000332315_02631"/>
<protein>
    <recommendedName>
        <fullName evidence="4">Phosphoglycerate mutase</fullName>
    </recommendedName>
</protein>
<reference evidence="2" key="1">
    <citation type="submission" date="2012-04" db="EMBL/GenBank/DDBJ databases">
        <authorList>
            <person name="Borisov I.G."/>
            <person name="Ivanikova N.V."/>
            <person name="Pinevich A.V."/>
        </authorList>
    </citation>
    <scope>NUCLEOTIDE SEQUENCE</scope>
    <source>
        <strain evidence="2">CALU 1027</strain>
    </source>
</reference>
<keyword evidence="3" id="KW-1185">Reference proteome</keyword>
<evidence type="ECO:0000256" key="1">
    <source>
        <dbReference type="PIRSR" id="PIRSR613078-2"/>
    </source>
</evidence>
<gene>
    <name evidence="2" type="ORF">PROH_21235</name>
</gene>
<accession>A0A0M2PUZ9</accession>
<dbReference type="PANTHER" id="PTHR48100">
    <property type="entry name" value="BROAD-SPECIFICITY PHOSPHATASE YOR283W-RELATED"/>
    <property type="match status" value="1"/>
</dbReference>
<dbReference type="AlphaFoldDB" id="A0A0M2PUZ9"/>
<organism evidence="2 3">
    <name type="scientific">Prochlorothrix hollandica PCC 9006 = CALU 1027</name>
    <dbReference type="NCBI Taxonomy" id="317619"/>
    <lineage>
        <taxon>Bacteria</taxon>
        <taxon>Bacillati</taxon>
        <taxon>Cyanobacteriota</taxon>
        <taxon>Cyanophyceae</taxon>
        <taxon>Prochlorotrichales</taxon>
        <taxon>Prochlorotrichaceae</taxon>
        <taxon>Prochlorothrix</taxon>
    </lineage>
</organism>
<dbReference type="InterPro" id="IPR050275">
    <property type="entry name" value="PGM_Phosphatase"/>
</dbReference>
<evidence type="ECO:0008006" key="4">
    <source>
        <dbReference type="Google" id="ProtNLM"/>
    </source>
</evidence>
<dbReference type="CDD" id="cd07067">
    <property type="entry name" value="HP_PGM_like"/>
    <property type="match status" value="1"/>
</dbReference>
<sequence>MTRLVLLRHGESTGNREKRMGRGDYALTEDGWHQAHALGQCLAQDSPRPTHLIISPARRSRQTLEAVLTGLGIQGLQPFGSQRSQSPDPETALGFRQRLGEMVAHQGMTLGLDDRLQEIDNGIFCGLTWPEALARYPEVCQRLQDAPQWIPIPGAESPQQCWDRARSWVAEITALGSSSVIWTVTHGGILPYLLGALWGSDRIWGFQAEPTARFELEWDGDRWPDALDPTASHQNAFNATLWRILRFNDRCHWPGSG</sequence>
<feature type="binding site" evidence="1">
    <location>
        <position position="59"/>
    </location>
    <ligand>
        <name>substrate</name>
    </ligand>
</feature>
<dbReference type="OrthoDB" id="7925971at2"/>
<feature type="binding site" evidence="1">
    <location>
        <begin position="8"/>
        <end position="15"/>
    </location>
    <ligand>
        <name>substrate</name>
    </ligand>
</feature>
<comment type="caution">
    <text evidence="2">The sequence shown here is derived from an EMBL/GenBank/DDBJ whole genome shotgun (WGS) entry which is preliminary data.</text>
</comment>
<dbReference type="RefSeq" id="WP_017712962.1">
    <property type="nucleotide sequence ID" value="NZ_KB235938.1"/>
</dbReference>
<dbReference type="InterPro" id="IPR001345">
    <property type="entry name" value="PG/BPGM_mutase_AS"/>
</dbReference>
<evidence type="ECO:0000313" key="3">
    <source>
        <dbReference type="Proteomes" id="UP000034681"/>
    </source>
</evidence>
<dbReference type="Pfam" id="PF00300">
    <property type="entry name" value="His_Phos_1"/>
    <property type="match status" value="2"/>
</dbReference>
<dbReference type="PROSITE" id="PS00175">
    <property type="entry name" value="PG_MUTASE"/>
    <property type="match status" value="1"/>
</dbReference>
<dbReference type="Proteomes" id="UP000034681">
    <property type="component" value="Unassembled WGS sequence"/>
</dbReference>
<evidence type="ECO:0000313" key="2">
    <source>
        <dbReference type="EMBL" id="KKI98201.1"/>
    </source>
</evidence>
<dbReference type="InterPro" id="IPR029033">
    <property type="entry name" value="His_PPase_superfam"/>
</dbReference>
<name>A0A0M2PUZ9_PROHO</name>
<dbReference type="SUPFAM" id="SSF53254">
    <property type="entry name" value="Phosphoglycerate mutase-like"/>
    <property type="match status" value="1"/>
</dbReference>
<proteinExistence type="predicted"/>
<dbReference type="InterPro" id="IPR013078">
    <property type="entry name" value="His_Pase_superF_clade-1"/>
</dbReference>
<dbReference type="Gene3D" id="3.40.50.1240">
    <property type="entry name" value="Phosphoglycerate mutase-like"/>
    <property type="match status" value="1"/>
</dbReference>
<dbReference type="EMBL" id="AJTX02000010">
    <property type="protein sequence ID" value="KKI98201.1"/>
    <property type="molecule type" value="Genomic_DNA"/>
</dbReference>
<dbReference type="eggNOG" id="COG0406">
    <property type="taxonomic scope" value="Bacteria"/>
</dbReference>
<dbReference type="SMART" id="SM00855">
    <property type="entry name" value="PGAM"/>
    <property type="match status" value="1"/>
</dbReference>